<name>A0A7W8EMK1_9ACTN</name>
<proteinExistence type="predicted"/>
<dbReference type="Proteomes" id="UP000568380">
    <property type="component" value="Unassembled WGS sequence"/>
</dbReference>
<evidence type="ECO:0000313" key="1">
    <source>
        <dbReference type="EMBL" id="MBB5084761.1"/>
    </source>
</evidence>
<accession>A0A7W8EMK1</accession>
<gene>
    <name evidence="1" type="ORF">HNR40_010272</name>
</gene>
<keyword evidence="2" id="KW-1185">Reference proteome</keyword>
<comment type="caution">
    <text evidence="1">The sequence shown here is derived from an EMBL/GenBank/DDBJ whole genome shotgun (WGS) entry which is preliminary data.</text>
</comment>
<protein>
    <submittedName>
        <fullName evidence="1">Uncharacterized protein</fullName>
    </submittedName>
</protein>
<dbReference type="EMBL" id="JACHIN010000026">
    <property type="protein sequence ID" value="MBB5084761.1"/>
    <property type="molecule type" value="Genomic_DNA"/>
</dbReference>
<dbReference type="AlphaFoldDB" id="A0A7W8EMK1"/>
<organism evidence="1 2">
    <name type="scientific">Nonomuraea endophytica</name>
    <dbReference type="NCBI Taxonomy" id="714136"/>
    <lineage>
        <taxon>Bacteria</taxon>
        <taxon>Bacillati</taxon>
        <taxon>Actinomycetota</taxon>
        <taxon>Actinomycetes</taxon>
        <taxon>Streptosporangiales</taxon>
        <taxon>Streptosporangiaceae</taxon>
        <taxon>Nonomuraea</taxon>
    </lineage>
</organism>
<reference evidence="1 2" key="1">
    <citation type="submission" date="2020-08" db="EMBL/GenBank/DDBJ databases">
        <title>Genomic Encyclopedia of Type Strains, Phase IV (KMG-IV): sequencing the most valuable type-strain genomes for metagenomic binning, comparative biology and taxonomic classification.</title>
        <authorList>
            <person name="Goeker M."/>
        </authorList>
    </citation>
    <scope>NUCLEOTIDE SEQUENCE [LARGE SCALE GENOMIC DNA]</scope>
    <source>
        <strain evidence="1 2">DSM 45385</strain>
    </source>
</reference>
<sequence length="29" mass="3430">MLTRRNHAHLPAHNSTLAFSIFQKIKIRK</sequence>
<evidence type="ECO:0000313" key="2">
    <source>
        <dbReference type="Proteomes" id="UP000568380"/>
    </source>
</evidence>